<evidence type="ECO:0000313" key="2">
    <source>
        <dbReference type="Ensembl" id="ENSKMAP00000024757.1"/>
    </source>
</evidence>
<organism evidence="2 3">
    <name type="scientific">Kryptolebias marmoratus</name>
    <name type="common">Mangrove killifish</name>
    <name type="synonym">Rivulus marmoratus</name>
    <dbReference type="NCBI Taxonomy" id="37003"/>
    <lineage>
        <taxon>Eukaryota</taxon>
        <taxon>Metazoa</taxon>
        <taxon>Chordata</taxon>
        <taxon>Craniata</taxon>
        <taxon>Vertebrata</taxon>
        <taxon>Euteleostomi</taxon>
        <taxon>Actinopterygii</taxon>
        <taxon>Neopterygii</taxon>
        <taxon>Teleostei</taxon>
        <taxon>Neoteleostei</taxon>
        <taxon>Acanthomorphata</taxon>
        <taxon>Ovalentaria</taxon>
        <taxon>Atherinomorphae</taxon>
        <taxon>Cyprinodontiformes</taxon>
        <taxon>Rivulidae</taxon>
        <taxon>Kryptolebias</taxon>
    </lineage>
</organism>
<evidence type="ECO:0000313" key="3">
    <source>
        <dbReference type="Proteomes" id="UP000264800"/>
    </source>
</evidence>
<sequence length="620" mass="70477">MSRKRKVDADGRLFQERWEGEYLFVLQGERPVCLLCYEAVSVVKEYNLRRHFDTKHGAKYAQASLQEKQQIAQELKGKLRSQQSLFTKSTAKNEAAVKASFIVAKEIAQASKSFSEGAFLKQCMLKVCEQVCPDQLQTFKNVSLSRNTIANRVKELAENLTTQLAEETRSYTAFSLAVDESTDNTDTAQLSIFIRGVKSDLSITEELLDVAALHGTTTGQDIFDAVEKSVSKNALQWENLVGLTTDGAPAMCGEKAGLVGLMRRKMQKMNCHTPLITYHCIIHQEALCGKVLGMEDIVTTVMKTVNFIRARGLNHRQFQQFLLEMGSEHGDVPYHTEVRWLSRSKVLKRFFELREDIAFFMQSKGKLMSELSDPKWLCDFAVLCDITDHLAQLNQKLQGRKQVITQMSDTITAFQRKLDLWMWQVKQDNLVHFPVCQSMSASFPETFSCAQLATKLSWLKTEFDRRFSDFRAQQSGFDIFANPFTTDVCTAPQHLQMELIELQSDSGLKAKFQDAAIQDFYRLMPPGLMPQLRLHAARVLSMFGSTYLCEQFFSMMNLNKNQHRSRLTDDNLHAVLRIASAQDLKPDIDTLATGKRCQTSGQKNTGYQLKLTPLRYVLSC</sequence>
<keyword evidence="3" id="KW-1185">Reference proteome</keyword>
<dbReference type="Ensembl" id="ENSKMAT00000025067.1">
    <property type="protein sequence ID" value="ENSKMAP00000024757.1"/>
    <property type="gene ID" value="ENSKMAG00000018351.1"/>
</dbReference>
<accession>A0A3Q3GMI1</accession>
<proteinExistence type="predicted"/>
<feature type="domain" description="SPIN-DOC-like zinc-finger" evidence="1">
    <location>
        <begin position="15"/>
        <end position="74"/>
    </location>
</feature>
<dbReference type="GeneTree" id="ENSGT00950000182812"/>
<dbReference type="PANTHER" id="PTHR45913:SF11">
    <property type="entry name" value="EPM2A-INTERACTING PROTEIN 1"/>
    <property type="match status" value="1"/>
</dbReference>
<name>A0A3Q3GMI1_KRYMA</name>
<dbReference type="Pfam" id="PF18658">
    <property type="entry name" value="zf-C2H2_12"/>
    <property type="match status" value="1"/>
</dbReference>
<dbReference type="Proteomes" id="UP000264800">
    <property type="component" value="Unplaced"/>
</dbReference>
<dbReference type="InterPro" id="IPR040647">
    <property type="entry name" value="SPIN-DOC_Znf-C2H2"/>
</dbReference>
<protein>
    <submittedName>
        <fullName evidence="2">General transcription factor II-I repeat domain-containing protein 2-like</fullName>
    </submittedName>
</protein>
<reference evidence="2" key="2">
    <citation type="submission" date="2025-09" db="UniProtKB">
        <authorList>
            <consortium name="Ensembl"/>
        </authorList>
    </citation>
    <scope>IDENTIFICATION</scope>
</reference>
<reference evidence="2" key="1">
    <citation type="submission" date="2025-08" db="UniProtKB">
        <authorList>
            <consortium name="Ensembl"/>
        </authorList>
    </citation>
    <scope>IDENTIFICATION</scope>
</reference>
<evidence type="ECO:0000259" key="1">
    <source>
        <dbReference type="Pfam" id="PF18658"/>
    </source>
</evidence>
<dbReference type="SUPFAM" id="SSF53098">
    <property type="entry name" value="Ribonuclease H-like"/>
    <property type="match status" value="1"/>
</dbReference>
<dbReference type="OMA" id="TTGRDIC"/>
<dbReference type="InterPro" id="IPR012337">
    <property type="entry name" value="RNaseH-like_sf"/>
</dbReference>
<dbReference type="AlphaFoldDB" id="A0A3Q3GMI1"/>
<dbReference type="PANTHER" id="PTHR45913">
    <property type="entry name" value="EPM2A-INTERACTING PROTEIN 1"/>
    <property type="match status" value="1"/>
</dbReference>